<accession>A0A9P6Y7Z6</accession>
<organism evidence="4 5">
    <name type="scientific">Rhizopus oryzae</name>
    <name type="common">Mucormycosis agent</name>
    <name type="synonym">Rhizopus arrhizus var. delemar</name>
    <dbReference type="NCBI Taxonomy" id="64495"/>
    <lineage>
        <taxon>Eukaryota</taxon>
        <taxon>Fungi</taxon>
        <taxon>Fungi incertae sedis</taxon>
        <taxon>Mucoromycota</taxon>
        <taxon>Mucoromycotina</taxon>
        <taxon>Mucoromycetes</taxon>
        <taxon>Mucorales</taxon>
        <taxon>Mucorineae</taxon>
        <taxon>Rhizopodaceae</taxon>
        <taxon>Rhizopus</taxon>
    </lineage>
</organism>
<dbReference type="PANTHER" id="PTHR14195">
    <property type="entry name" value="G PATCH DOMAIN CONTAINING PROTEIN 2"/>
    <property type="match status" value="1"/>
</dbReference>
<evidence type="ECO:0000259" key="3">
    <source>
        <dbReference type="PROSITE" id="PS50174"/>
    </source>
</evidence>
<proteinExistence type="predicted"/>
<dbReference type="EMBL" id="JAANIT010001204">
    <property type="protein sequence ID" value="KAG1541620.1"/>
    <property type="molecule type" value="Genomic_DNA"/>
</dbReference>
<dbReference type="SMART" id="SM00443">
    <property type="entry name" value="G_patch"/>
    <property type="match status" value="1"/>
</dbReference>
<dbReference type="AlphaFoldDB" id="A0A9P6Y7Z6"/>
<evidence type="ECO:0000256" key="1">
    <source>
        <dbReference type="SAM" id="Coils"/>
    </source>
</evidence>
<dbReference type="Pfam" id="PF01585">
    <property type="entry name" value="G-patch"/>
    <property type="match status" value="1"/>
</dbReference>
<evidence type="ECO:0000313" key="4">
    <source>
        <dbReference type="EMBL" id="KAG1541620.1"/>
    </source>
</evidence>
<evidence type="ECO:0000256" key="2">
    <source>
        <dbReference type="SAM" id="MobiDB-lite"/>
    </source>
</evidence>
<dbReference type="InterPro" id="IPR051189">
    <property type="entry name" value="Splicing_assoc_domain"/>
</dbReference>
<keyword evidence="1" id="KW-0175">Coiled coil</keyword>
<gene>
    <name evidence="4" type="ORF">G6F51_007778</name>
</gene>
<reference evidence="4" key="1">
    <citation type="journal article" date="2020" name="Microb. Genom.">
        <title>Genetic diversity of clinical and environmental Mucorales isolates obtained from an investigation of mucormycosis cases among solid organ transplant recipients.</title>
        <authorList>
            <person name="Nguyen M.H."/>
            <person name="Kaul D."/>
            <person name="Muto C."/>
            <person name="Cheng S.J."/>
            <person name="Richter R.A."/>
            <person name="Bruno V.M."/>
            <person name="Liu G."/>
            <person name="Beyhan S."/>
            <person name="Sundermann A.J."/>
            <person name="Mounaud S."/>
            <person name="Pasculle A.W."/>
            <person name="Nierman W.C."/>
            <person name="Driscoll E."/>
            <person name="Cumbie R."/>
            <person name="Clancy C.J."/>
            <person name="Dupont C.L."/>
        </authorList>
    </citation>
    <scope>NUCLEOTIDE SEQUENCE</scope>
    <source>
        <strain evidence="4">GL16</strain>
    </source>
</reference>
<comment type="caution">
    <text evidence="4">The sequence shown here is derived from an EMBL/GenBank/DDBJ whole genome shotgun (WGS) entry which is preliminary data.</text>
</comment>
<feature type="region of interest" description="Disordered" evidence="2">
    <location>
        <begin position="687"/>
        <end position="722"/>
    </location>
</feature>
<evidence type="ECO:0000313" key="5">
    <source>
        <dbReference type="Proteomes" id="UP000717996"/>
    </source>
</evidence>
<dbReference type="Proteomes" id="UP000717996">
    <property type="component" value="Unassembled WGS sequence"/>
</dbReference>
<dbReference type="GO" id="GO:0003676">
    <property type="term" value="F:nucleic acid binding"/>
    <property type="evidence" value="ECO:0007669"/>
    <property type="project" value="InterPro"/>
</dbReference>
<dbReference type="PROSITE" id="PS50174">
    <property type="entry name" value="G_PATCH"/>
    <property type="match status" value="1"/>
</dbReference>
<feature type="domain" description="G-patch" evidence="3">
    <location>
        <begin position="729"/>
        <end position="770"/>
    </location>
</feature>
<dbReference type="InterPro" id="IPR000467">
    <property type="entry name" value="G_patch_dom"/>
</dbReference>
<name>A0A9P6Y7Z6_RHIOR</name>
<sequence>MLPLEDRIEKIALLLDNASVHKIRIPLNNIKLLFLLANTASKSQALDELVTTLRHASEPSSTTVLYICTSSGYCNMGKESIIRDSITYMAYVAGKLMRGALVSTYDFYCNPSLLAGTQIAPIPSTMPSSPVLSCSKPTAIASSSESSSAVTPDVFEGTVTKQAVMDLFSTISCTTPPNIDLYQKFDNISNKSIRDIVARFIPDATTVPMSTSSQWLNDLPSVTRLTSRKRINDKQMLVRNMWFLMPERQAHVHRERQNWRVHDNRIRSQKPHKRIQVGTPAFIREYDGYLGGPLPVQQDLRDPICAANSSLLERDLKCSTLSKEIRHAHGDMQDLISYAKTAVRPIRLVVIDYAGLTTSPQDLFDFMSSLPMSQGTNPTSDDEDNPCSTVESLFQQEEVIVVSDEANLSTSVMSSLPAFSFSQSVTAKPVQPEEDAGFFIDSTPSDYISIEQGDTEFYMDSAPSLVYAQESEQRKERNEDEKIKRQKKRIIKDDSIYISSDDDDVISISSSEDIEMLGALSHWANSNIEEVGYNKRKQDPVIDVDMLKKVLYEDVSSNKQEEDDTSEDESWEALKIDINQVPQGLRNGYSLMAYEEEKALRKEVEKEKEQQRKKEKRRMEQGNKKYILDCLLKEFIEVEEKEKYIIVDPTNYGRIHIIPALAHLFKLQIENNNACITLTKTPDSLRSLPITNKPTASRGRKMKAAKAVTRRSPLESGKVVGSDAQPISSNNIGHRMLAAMGWKEGDSIGNNGIKEPIKVTMRAKNRGLGA</sequence>
<protein>
    <recommendedName>
        <fullName evidence="3">G-patch domain-containing protein</fullName>
    </recommendedName>
</protein>
<feature type="coiled-coil region" evidence="1">
    <location>
        <begin position="594"/>
        <end position="625"/>
    </location>
</feature>